<reference evidence="2 3" key="1">
    <citation type="journal article" date="2007" name="Appl. Environ. Microbiol.">
        <title>Genome sequence of the cellulolytic gliding bacterium Cytophaga hutchinsonii.</title>
        <authorList>
            <person name="Xie G."/>
            <person name="Bruce D.C."/>
            <person name="Challacombe J.F."/>
            <person name="Chertkov O."/>
            <person name="Detter J.C."/>
            <person name="Gilna P."/>
            <person name="Han C.S."/>
            <person name="Lucas S."/>
            <person name="Misra M."/>
            <person name="Myers G.L."/>
            <person name="Richardson P."/>
            <person name="Tapia R."/>
            <person name="Thayer N."/>
            <person name="Thompson L.S."/>
            <person name="Brettin T.S."/>
            <person name="Henrissat B."/>
            <person name="Wilson D.B."/>
            <person name="McBride M.J."/>
        </authorList>
    </citation>
    <scope>NUCLEOTIDE SEQUENCE [LARGE SCALE GENOMIC DNA]</scope>
    <source>
        <strain evidence="3">ATCC 33406 / DSM 1761 / CIP 103989 / NBRC 15051 / NCIMB 9469 / D465</strain>
    </source>
</reference>
<accession>A0A6N4SRP5</accession>
<name>A0A6N4SRP5_CYTH3</name>
<feature type="chain" id="PRO_5027122265" evidence="1">
    <location>
        <begin position="21"/>
        <end position="329"/>
    </location>
</feature>
<evidence type="ECO:0000313" key="3">
    <source>
        <dbReference type="Proteomes" id="UP000001822"/>
    </source>
</evidence>
<dbReference type="Proteomes" id="UP000001822">
    <property type="component" value="Chromosome"/>
</dbReference>
<dbReference type="SUPFAM" id="SSF69304">
    <property type="entry name" value="Tricorn protease N-terminal domain"/>
    <property type="match status" value="1"/>
</dbReference>
<evidence type="ECO:0000313" key="2">
    <source>
        <dbReference type="EMBL" id="ABG58987.1"/>
    </source>
</evidence>
<sequence>MKKTILLPVFFLLMAVSADAQFNAVYLDHIGLYNSLSIDSASGLIVIGRAAHADYMRNEKQLQIKGTRAFIQKNPDVILTYTGVSDYAGMLYVYSFEGELKEEIPFKGVISALTATPGQHVVYLTVNTKIDALSSESAVYSFDISTRQVRLVFLSGVYELTSISLLQGNRLGISGTQMNYIILLDGKVIKEIPAPHRSFSKANRQHNLFMILQEFSDGSILEFYNADGEKLRTIDYKHKKKPFQGTRRCRECKTKNASFEDYDLSPDQQLLLARDQYNQVFVLDEHIKLKMSFEDSQDWCFLTWVSNTEFMYLDKKTNEIKRKTLQKQQ</sequence>
<protein>
    <submittedName>
        <fullName evidence="2">Uncharacterized protein</fullName>
    </submittedName>
</protein>
<organism evidence="2 3">
    <name type="scientific">Cytophaga hutchinsonii (strain ATCC 33406 / DSM 1761 / CIP 103989 / NBRC 15051 / NCIMB 9469 / D465)</name>
    <dbReference type="NCBI Taxonomy" id="269798"/>
    <lineage>
        <taxon>Bacteria</taxon>
        <taxon>Pseudomonadati</taxon>
        <taxon>Bacteroidota</taxon>
        <taxon>Cytophagia</taxon>
        <taxon>Cytophagales</taxon>
        <taxon>Cytophagaceae</taxon>
        <taxon>Cytophaga</taxon>
    </lineage>
</organism>
<dbReference type="AlphaFoldDB" id="A0A6N4SRP5"/>
<feature type="signal peptide" evidence="1">
    <location>
        <begin position="1"/>
        <end position="20"/>
    </location>
</feature>
<keyword evidence="1" id="KW-0732">Signal</keyword>
<dbReference type="KEGG" id="chu:CHU_1720"/>
<dbReference type="EMBL" id="CP000383">
    <property type="protein sequence ID" value="ABG58987.1"/>
    <property type="molecule type" value="Genomic_DNA"/>
</dbReference>
<keyword evidence="3" id="KW-1185">Reference proteome</keyword>
<proteinExistence type="predicted"/>
<gene>
    <name evidence="2" type="ordered locus">CHU_1720</name>
</gene>
<dbReference type="RefSeq" id="WP_011585104.1">
    <property type="nucleotide sequence ID" value="NC_008255.1"/>
</dbReference>
<evidence type="ECO:0000256" key="1">
    <source>
        <dbReference type="SAM" id="SignalP"/>
    </source>
</evidence>